<dbReference type="RefSeq" id="WP_129439516.1">
    <property type="nucleotide sequence ID" value="NZ_CP035492.1"/>
</dbReference>
<name>A0A4P6F6Z5_9BACL</name>
<feature type="compositionally biased region" description="Basic and acidic residues" evidence="1">
    <location>
        <begin position="90"/>
        <end position="108"/>
    </location>
</feature>
<dbReference type="AlphaFoldDB" id="A0A4P6F6Z5"/>
<keyword evidence="3" id="KW-1185">Reference proteome</keyword>
<evidence type="ECO:0000313" key="2">
    <source>
        <dbReference type="EMBL" id="QAY66188.1"/>
    </source>
</evidence>
<gene>
    <name evidence="2" type="ORF">ET464_07040</name>
</gene>
<dbReference type="EMBL" id="CP035492">
    <property type="protein sequence ID" value="QAY66188.1"/>
    <property type="molecule type" value="Genomic_DNA"/>
</dbReference>
<accession>A0A4P6F6Z5</accession>
<organism evidence="2 3">
    <name type="scientific">Paenibacillus protaetiae</name>
    <dbReference type="NCBI Taxonomy" id="2509456"/>
    <lineage>
        <taxon>Bacteria</taxon>
        <taxon>Bacillati</taxon>
        <taxon>Bacillota</taxon>
        <taxon>Bacilli</taxon>
        <taxon>Bacillales</taxon>
        <taxon>Paenibacillaceae</taxon>
        <taxon>Paenibacillus</taxon>
    </lineage>
</organism>
<feature type="region of interest" description="Disordered" evidence="1">
    <location>
        <begin position="57"/>
        <end position="108"/>
    </location>
</feature>
<protein>
    <submittedName>
        <fullName evidence="2">Uncharacterized protein</fullName>
    </submittedName>
</protein>
<dbReference type="Proteomes" id="UP000293568">
    <property type="component" value="Chromosome"/>
</dbReference>
<proteinExistence type="predicted"/>
<evidence type="ECO:0000313" key="3">
    <source>
        <dbReference type="Proteomes" id="UP000293568"/>
    </source>
</evidence>
<dbReference type="KEGG" id="pprt:ET464_07040"/>
<feature type="compositionally biased region" description="Basic and acidic residues" evidence="1">
    <location>
        <begin position="69"/>
        <end position="81"/>
    </location>
</feature>
<evidence type="ECO:0000256" key="1">
    <source>
        <dbReference type="SAM" id="MobiDB-lite"/>
    </source>
</evidence>
<sequence length="108" mass="11360">MFKLRSGFIVGGLVGAAAAMVFARKRPDAAARLSHAVTGIGSKLTGFAVSGMMNRSMHEAAKQVPKPSSDTKAHSGEEWGKLEALIESDPSVKQEVSRIKEEAASGPH</sequence>
<reference evidence="2 3" key="1">
    <citation type="submission" date="2019-01" db="EMBL/GenBank/DDBJ databases">
        <title>Genome sequencing of strain FW100M-2.</title>
        <authorList>
            <person name="Heo J."/>
            <person name="Kim S.-J."/>
            <person name="Kim J.-S."/>
            <person name="Hong S.-B."/>
            <person name="Kwon S.-W."/>
        </authorList>
    </citation>
    <scope>NUCLEOTIDE SEQUENCE [LARGE SCALE GENOMIC DNA]</scope>
    <source>
        <strain evidence="2 3">FW100M-2</strain>
    </source>
</reference>